<feature type="compositionally biased region" description="Basic and acidic residues" evidence="1">
    <location>
        <begin position="437"/>
        <end position="448"/>
    </location>
</feature>
<feature type="region of interest" description="Disordered" evidence="1">
    <location>
        <begin position="186"/>
        <end position="206"/>
    </location>
</feature>
<dbReference type="AlphaFoldDB" id="G0TSE6"/>
<sequence>MVEPHLFCGPLFTLEVPEGTNLPLEHNALLQLQTDLYNLLTPTVRRVVHADRNYCSAVGAPPPPDRLLFVEVAPTSGNASAVDDSSGTGSVLELPLLISDSRAASELFVIGLRNPFAALSNGMRLRNRYESKTANGGKPRSAPGEILRKKEALRLRMNLDEDLWDALQEALTPQWMRELEDQYQLHVAQQQQQQGGRGNPGAPMRDTHRHEQLVECLLYYCEQNVRYVGMLNDEGKASPFLLAMGAFEELEPFFAPSLTDEVVVACAEDLQVTSSMRQLCEDLLLRDEVCEAWPPTLHAYWIEHIVSPMMQRVEAEIKRKEEMRLARERDSNVTLACKTGQSGDVPTVRGTGSGVGVFGFRNIRDLHAYVREKQRVLIPQRILSMVTDYERRDVGRDGADDDGDANDDNDDDDDFLIKVQVEGVDGESATEALQRNMERQHGTSELHKRQTALSERKRKRQESMSTRELVVTGAYRTVLRLLGRSEPFDRRSEHFISF</sequence>
<accession>G0TSE6</accession>
<name>G0TSE6_TRYVY</name>
<evidence type="ECO:0000313" key="2">
    <source>
        <dbReference type="EMBL" id="CCC46873.1"/>
    </source>
</evidence>
<dbReference type="EMBL" id="HE573019">
    <property type="protein sequence ID" value="CCC46873.1"/>
    <property type="molecule type" value="Genomic_DNA"/>
</dbReference>
<proteinExistence type="predicted"/>
<evidence type="ECO:0000256" key="1">
    <source>
        <dbReference type="SAM" id="MobiDB-lite"/>
    </source>
</evidence>
<protein>
    <submittedName>
        <fullName evidence="2">Uncharacterized protein</fullName>
    </submittedName>
</protein>
<feature type="region of interest" description="Disordered" evidence="1">
    <location>
        <begin position="437"/>
        <end position="465"/>
    </location>
</feature>
<organism evidence="2">
    <name type="scientific">Trypanosoma vivax (strain Y486)</name>
    <dbReference type="NCBI Taxonomy" id="1055687"/>
    <lineage>
        <taxon>Eukaryota</taxon>
        <taxon>Discoba</taxon>
        <taxon>Euglenozoa</taxon>
        <taxon>Kinetoplastea</taxon>
        <taxon>Metakinetoplastina</taxon>
        <taxon>Trypanosomatida</taxon>
        <taxon>Trypanosomatidae</taxon>
        <taxon>Trypanosoma</taxon>
        <taxon>Duttonella</taxon>
    </lineage>
</organism>
<reference evidence="2" key="1">
    <citation type="journal article" date="2012" name="Proc. Natl. Acad. Sci. U.S.A.">
        <title>Antigenic diversity is generated by distinct evolutionary mechanisms in African trypanosome species.</title>
        <authorList>
            <person name="Jackson A.P."/>
            <person name="Berry A."/>
            <person name="Aslett M."/>
            <person name="Allison H.C."/>
            <person name="Burton P."/>
            <person name="Vavrova-Anderson J."/>
            <person name="Brown R."/>
            <person name="Browne H."/>
            <person name="Corton N."/>
            <person name="Hauser H."/>
            <person name="Gamble J."/>
            <person name="Gilderthorp R."/>
            <person name="Marcello L."/>
            <person name="McQuillan J."/>
            <person name="Otto T.D."/>
            <person name="Quail M.A."/>
            <person name="Sanders M.J."/>
            <person name="van Tonder A."/>
            <person name="Ginger M.L."/>
            <person name="Field M.C."/>
            <person name="Barry J.D."/>
            <person name="Hertz-Fowler C."/>
            <person name="Berriman M."/>
        </authorList>
    </citation>
    <scope>NUCLEOTIDE SEQUENCE</scope>
    <source>
        <strain evidence="2">Y486</strain>
    </source>
</reference>
<feature type="compositionally biased region" description="Acidic residues" evidence="1">
    <location>
        <begin position="399"/>
        <end position="413"/>
    </location>
</feature>
<feature type="region of interest" description="Disordered" evidence="1">
    <location>
        <begin position="393"/>
        <end position="413"/>
    </location>
</feature>
<dbReference type="VEuPathDB" id="TriTrypDB:TvY486_0300660"/>
<gene>
    <name evidence="2" type="ORF">TVY486_0300660</name>
</gene>